<dbReference type="Gene3D" id="3.40.50.300">
    <property type="entry name" value="P-loop containing nucleotide triphosphate hydrolases"/>
    <property type="match status" value="1"/>
</dbReference>
<dbReference type="SUPFAM" id="SSF52540">
    <property type="entry name" value="P-loop containing nucleoside triphosphate hydrolases"/>
    <property type="match status" value="1"/>
</dbReference>
<organism evidence="7 8">
    <name type="scientific">Nonomuraea ferruginea</name>
    <dbReference type="NCBI Taxonomy" id="46174"/>
    <lineage>
        <taxon>Bacteria</taxon>
        <taxon>Bacillati</taxon>
        <taxon>Actinomycetota</taxon>
        <taxon>Actinomycetes</taxon>
        <taxon>Streptosporangiales</taxon>
        <taxon>Streptosporangiaceae</taxon>
        <taxon>Nonomuraea</taxon>
    </lineage>
</organism>
<dbReference type="InterPro" id="IPR016032">
    <property type="entry name" value="Sig_transdc_resp-reg_C-effctor"/>
</dbReference>
<dbReference type="InterPro" id="IPR011990">
    <property type="entry name" value="TPR-like_helical_dom_sf"/>
</dbReference>
<dbReference type="InterPro" id="IPR001867">
    <property type="entry name" value="OmpR/PhoB-type_DNA-bd"/>
</dbReference>
<comment type="similarity">
    <text evidence="1">Belongs to the AfsR/DnrI/RedD regulatory family.</text>
</comment>
<name>A0ABT4T1C8_9ACTN</name>
<feature type="domain" description="Bacterial transcriptional activator" evidence="6">
    <location>
        <begin position="94"/>
        <end position="239"/>
    </location>
</feature>
<dbReference type="Proteomes" id="UP001212498">
    <property type="component" value="Unassembled WGS sequence"/>
</dbReference>
<keyword evidence="4" id="KW-0804">Transcription</keyword>
<evidence type="ECO:0000313" key="8">
    <source>
        <dbReference type="Proteomes" id="UP001212498"/>
    </source>
</evidence>
<protein>
    <submittedName>
        <fullName evidence="7">BTAD domain-containing putative transcriptional regulator</fullName>
    </submittedName>
</protein>
<dbReference type="PANTHER" id="PTHR35807:SF1">
    <property type="entry name" value="TRANSCRIPTIONAL REGULATOR REDD"/>
    <property type="match status" value="1"/>
</dbReference>
<dbReference type="CDD" id="cd15831">
    <property type="entry name" value="BTAD"/>
    <property type="match status" value="1"/>
</dbReference>
<dbReference type="PANTHER" id="PTHR35807">
    <property type="entry name" value="TRANSCRIPTIONAL REGULATOR REDD-RELATED"/>
    <property type="match status" value="1"/>
</dbReference>
<proteinExistence type="inferred from homology"/>
<dbReference type="SUPFAM" id="SSF48452">
    <property type="entry name" value="TPR-like"/>
    <property type="match status" value="2"/>
</dbReference>
<dbReference type="Gene3D" id="1.25.40.10">
    <property type="entry name" value="Tetratricopeptide repeat domain"/>
    <property type="match status" value="3"/>
</dbReference>
<reference evidence="7 8" key="1">
    <citation type="submission" date="2022-11" db="EMBL/GenBank/DDBJ databases">
        <title>Nonomuraea corallina sp. nov., a new species of the genus Nonomuraea isolated from sea side sediment in Thai sea.</title>
        <authorList>
            <person name="Ngamcharungchit C."/>
            <person name="Matsumoto A."/>
            <person name="Suriyachadkun C."/>
            <person name="Panbangred W."/>
            <person name="Inahashi Y."/>
            <person name="Intra B."/>
        </authorList>
    </citation>
    <scope>NUCLEOTIDE SEQUENCE [LARGE SCALE GENOMIC DNA]</scope>
    <source>
        <strain evidence="7 8">DSM 43553</strain>
    </source>
</reference>
<feature type="domain" description="OmpR/PhoB-type" evidence="5">
    <location>
        <begin position="15"/>
        <end position="88"/>
    </location>
</feature>
<dbReference type="InterPro" id="IPR005158">
    <property type="entry name" value="BTAD"/>
</dbReference>
<evidence type="ECO:0000256" key="1">
    <source>
        <dbReference type="ARBA" id="ARBA00005820"/>
    </source>
</evidence>
<comment type="caution">
    <text evidence="7">The sequence shown here is derived from an EMBL/GenBank/DDBJ whole genome shotgun (WGS) entry which is preliminary data.</text>
</comment>
<dbReference type="RefSeq" id="WP_271277617.1">
    <property type="nucleotide sequence ID" value="NZ_BAABFD010000004.1"/>
</dbReference>
<evidence type="ECO:0000259" key="6">
    <source>
        <dbReference type="SMART" id="SM01043"/>
    </source>
</evidence>
<dbReference type="SUPFAM" id="SSF46894">
    <property type="entry name" value="C-terminal effector domain of the bipartite response regulators"/>
    <property type="match status" value="1"/>
</dbReference>
<evidence type="ECO:0000313" key="7">
    <source>
        <dbReference type="EMBL" id="MDA0643299.1"/>
    </source>
</evidence>
<keyword evidence="8" id="KW-1185">Reference proteome</keyword>
<sequence>MRFEILGPLQVIQDGRHHFLGNARKLRMLLAGLISRADQPVSSDFLSTVLWNDRPPVSARSNLQSYVHQLRVQLGAERLLRKPEGYLLVTHGEVDAAQFRKLAAEGSAAFDGGNHESAGRCFRRALDLWRGPAFAEFLDSGPIAEEALSLEQLRLTVHERWAETELALGRHAEAVTELREVAKAHPYQESLHALLMLALYRSGRQTEALETYAAVRDLLADELGLEPSPVLRRVHEAILRGDERIDLPARPGAWPSTGGTVVPRQLPPTVADFTGRDDEVATLRDALSPGRRQALTICAISGMGGVGKTTLALHVAHQLAGAFPDGQLYVGFSGADDRTAVARALESMLRALGVGGAAVPESVGDRTALYRSLLAGKRMLVVIDNVADESQVSPLLPGSGTCGVLITGRPRLVGLAGVRHLRLDVLRPAQAIELLARITGPEQVRAAPSEASEIVRLCDHLPLAVRAAGARLASRPDWPLARIADLLRDERRRLDELAAGDLTVRASLGLSYTALSSPARRLYYLLSVLHTPDFAGWVAAAVLDTSPEEAERRLGELLSANLLTVAGVDTAGQPRYRFHDLIRLHARDRADAEAAPHEIHAAVTRALGGWLVLARRADTGLPGRVFPTLPAEGVTHEPHVRISDACAWFEAERGALRAAVAQAAALGAHDLCWQLADATVNFFELHDYYDDWESTSRLALEVCERAGDARGRAFMLRDLTECLRMGPRHAEDEALEHALSAVALFESLGDVHGEVDARILAGTAFLVRGEPGKAVAYLDATLAKARDAGYVLGQVEAEWQLGYGHRVLGDSERAGVHLEASLRLAEDVPLPSQLCRIHSLLGIVRREEGSLVEAEAHFTRGVTLARSLRSLSDEITILPHLGMTYVKLRDPRARDVLGRSIRLARRWRARFQEATSLGALGELEAAEGHHALAVAHTVAALEIWRELASPFHEAQTLKSLGALHAAADPDQARTAWSAARRLFAQLDNHTEVKELTTLLETVRTGG</sequence>
<dbReference type="InterPro" id="IPR036388">
    <property type="entry name" value="WH-like_DNA-bd_sf"/>
</dbReference>
<evidence type="ECO:0000256" key="4">
    <source>
        <dbReference type="ARBA" id="ARBA00023163"/>
    </source>
</evidence>
<dbReference type="InterPro" id="IPR019734">
    <property type="entry name" value="TPR_rpt"/>
</dbReference>
<dbReference type="InterPro" id="IPR051677">
    <property type="entry name" value="AfsR-DnrI-RedD_regulator"/>
</dbReference>
<dbReference type="PRINTS" id="PR00364">
    <property type="entry name" value="DISEASERSIST"/>
</dbReference>
<keyword evidence="2" id="KW-0805">Transcription regulation</keyword>
<evidence type="ECO:0000256" key="3">
    <source>
        <dbReference type="ARBA" id="ARBA00023125"/>
    </source>
</evidence>
<dbReference type="Pfam" id="PF03704">
    <property type="entry name" value="BTAD"/>
    <property type="match status" value="1"/>
</dbReference>
<accession>A0ABT4T1C8</accession>
<keyword evidence="3" id="KW-0238">DNA-binding</keyword>
<gene>
    <name evidence="7" type="ORF">OUY24_21945</name>
</gene>
<dbReference type="InterPro" id="IPR002182">
    <property type="entry name" value="NB-ARC"/>
</dbReference>
<dbReference type="SMART" id="SM01043">
    <property type="entry name" value="BTAD"/>
    <property type="match status" value="1"/>
</dbReference>
<dbReference type="SMART" id="SM00028">
    <property type="entry name" value="TPR"/>
    <property type="match status" value="5"/>
</dbReference>
<dbReference type="Gene3D" id="1.10.10.10">
    <property type="entry name" value="Winged helix-like DNA-binding domain superfamily/Winged helix DNA-binding domain"/>
    <property type="match status" value="1"/>
</dbReference>
<evidence type="ECO:0000259" key="5">
    <source>
        <dbReference type="SMART" id="SM00862"/>
    </source>
</evidence>
<dbReference type="Pfam" id="PF00931">
    <property type="entry name" value="NB-ARC"/>
    <property type="match status" value="1"/>
</dbReference>
<dbReference type="SMART" id="SM00862">
    <property type="entry name" value="Trans_reg_C"/>
    <property type="match status" value="1"/>
</dbReference>
<dbReference type="InterPro" id="IPR027417">
    <property type="entry name" value="P-loop_NTPase"/>
</dbReference>
<dbReference type="EMBL" id="JAPNUD010000063">
    <property type="protein sequence ID" value="MDA0643299.1"/>
    <property type="molecule type" value="Genomic_DNA"/>
</dbReference>
<evidence type="ECO:0000256" key="2">
    <source>
        <dbReference type="ARBA" id="ARBA00023015"/>
    </source>
</evidence>